<name>H2KTI8_CLOSI</name>
<sequence length="168" mass="19718">MPIRLNFKRTHRYNVAAKDLYVIRIFTLDGTCVEYTVSSTTTGRDALEYVAQRLDIEDVSKKCVEELLYFQICVFGLKYEDWSGEFRWLFLNESVKKQLDKHARQHALTLSIMLFIDNPQFISDPQLRYVARYCLTIVRRFFYLQLRQDVATGALPVTLKLGIKLSAY</sequence>
<dbReference type="InterPro" id="IPR029071">
    <property type="entry name" value="Ubiquitin-like_domsf"/>
</dbReference>
<dbReference type="GO" id="GO:0004725">
    <property type="term" value="F:protein tyrosine phosphatase activity"/>
    <property type="evidence" value="ECO:0007669"/>
    <property type="project" value="TreeGrafter"/>
</dbReference>
<dbReference type="InterPro" id="IPR000299">
    <property type="entry name" value="FERM_domain"/>
</dbReference>
<accession>H2KTI8</accession>
<proteinExistence type="predicted"/>
<keyword evidence="2" id="KW-0675">Receptor</keyword>
<evidence type="ECO:0000313" key="3">
    <source>
        <dbReference type="Proteomes" id="UP000008909"/>
    </source>
</evidence>
<dbReference type="PROSITE" id="PS50057">
    <property type="entry name" value="FERM_3"/>
    <property type="match status" value="1"/>
</dbReference>
<reference evidence="2" key="1">
    <citation type="journal article" date="2011" name="Genome Biol.">
        <title>The draft genome of the carcinogenic human liver fluke Clonorchis sinensis.</title>
        <authorList>
            <person name="Wang X."/>
            <person name="Chen W."/>
            <person name="Huang Y."/>
            <person name="Sun J."/>
            <person name="Men J."/>
            <person name="Liu H."/>
            <person name="Luo F."/>
            <person name="Guo L."/>
            <person name="Lv X."/>
            <person name="Deng C."/>
            <person name="Zhou C."/>
            <person name="Fan Y."/>
            <person name="Li X."/>
            <person name="Huang L."/>
            <person name="Hu Y."/>
            <person name="Liang C."/>
            <person name="Hu X."/>
            <person name="Xu J."/>
            <person name="Yu X."/>
        </authorList>
    </citation>
    <scope>NUCLEOTIDE SEQUENCE [LARGE SCALE GENOMIC DNA]</scope>
    <source>
        <strain evidence="2">Henan</strain>
    </source>
</reference>
<evidence type="ECO:0000259" key="1">
    <source>
        <dbReference type="PROSITE" id="PS50057"/>
    </source>
</evidence>
<feature type="non-terminal residue" evidence="2">
    <location>
        <position position="168"/>
    </location>
</feature>
<dbReference type="AlphaFoldDB" id="H2KTI8"/>
<evidence type="ECO:0000313" key="2">
    <source>
        <dbReference type="EMBL" id="GAA41233.2"/>
    </source>
</evidence>
<gene>
    <name evidence="2" type="ORF">CLF_103844</name>
</gene>
<dbReference type="Gene3D" id="3.10.20.90">
    <property type="entry name" value="Phosphatidylinositol 3-kinase Catalytic Subunit, Chain A, domain 1"/>
    <property type="match status" value="1"/>
</dbReference>
<dbReference type="EMBL" id="DF143902">
    <property type="protein sequence ID" value="GAA41233.2"/>
    <property type="molecule type" value="Genomic_DNA"/>
</dbReference>
<organism evidence="2 3">
    <name type="scientific">Clonorchis sinensis</name>
    <name type="common">Chinese liver fluke</name>
    <dbReference type="NCBI Taxonomy" id="79923"/>
    <lineage>
        <taxon>Eukaryota</taxon>
        <taxon>Metazoa</taxon>
        <taxon>Spiralia</taxon>
        <taxon>Lophotrochozoa</taxon>
        <taxon>Platyhelminthes</taxon>
        <taxon>Trematoda</taxon>
        <taxon>Digenea</taxon>
        <taxon>Opisthorchiida</taxon>
        <taxon>Opisthorchiata</taxon>
        <taxon>Opisthorchiidae</taxon>
        <taxon>Clonorchis</taxon>
    </lineage>
</organism>
<dbReference type="Proteomes" id="UP000008909">
    <property type="component" value="Unassembled WGS sequence"/>
</dbReference>
<feature type="domain" description="FERM" evidence="1">
    <location>
        <begin position="21"/>
        <end position="168"/>
    </location>
</feature>
<keyword evidence="3" id="KW-1185">Reference proteome</keyword>
<dbReference type="PANTHER" id="PTHR45706">
    <property type="entry name" value="TYROSINE-PROTEIN PHOSPHATASE"/>
    <property type="match status" value="1"/>
</dbReference>
<dbReference type="PANTHER" id="PTHR45706:SF1">
    <property type="entry name" value="PEZ, ISOFORM A"/>
    <property type="match status" value="1"/>
</dbReference>
<protein>
    <submittedName>
        <fullName evidence="2">Tyrosine-protein phosphatase non-receptor type 21</fullName>
    </submittedName>
</protein>
<dbReference type="SUPFAM" id="SSF54236">
    <property type="entry name" value="Ubiquitin-like"/>
    <property type="match status" value="1"/>
</dbReference>